<dbReference type="AlphaFoldDB" id="A0A8J6EQC2"/>
<gene>
    <name evidence="2" type="ORF">GDO78_015596</name>
</gene>
<protein>
    <submittedName>
        <fullName evidence="2">Uncharacterized protein</fullName>
    </submittedName>
</protein>
<dbReference type="Proteomes" id="UP000770717">
    <property type="component" value="Unassembled WGS sequence"/>
</dbReference>
<reference evidence="2" key="1">
    <citation type="thesis" date="2020" institute="ProQuest LLC" country="789 East Eisenhower Parkway, Ann Arbor, MI, USA">
        <title>Comparative Genomics and Chromosome Evolution.</title>
        <authorList>
            <person name="Mudd A.B."/>
        </authorList>
    </citation>
    <scope>NUCLEOTIDE SEQUENCE</scope>
    <source>
        <strain evidence="2">HN-11 Male</strain>
        <tissue evidence="2">Kidney and liver</tissue>
    </source>
</reference>
<name>A0A8J6EQC2_ELECQ</name>
<evidence type="ECO:0000256" key="1">
    <source>
        <dbReference type="SAM" id="Phobius"/>
    </source>
</evidence>
<keyword evidence="1" id="KW-1133">Transmembrane helix</keyword>
<accession>A0A8J6EQC2</accession>
<sequence>MYSESTDNERVYWKMPLLSWQDDRASKVLQRKEKFRSPFFSGLYGISLYQVYYNPYKPTIWWNDNNGEDVTFNLPYIFFSIEVEIQAVASVPITVLKEFSVQKLPKVTTSEIRLMMLHCNIPKYVVLCIGVQYILQTCLVIAFF</sequence>
<keyword evidence="1" id="KW-0472">Membrane</keyword>
<dbReference type="EMBL" id="WNTK01000029">
    <property type="protein sequence ID" value="KAG9472961.1"/>
    <property type="molecule type" value="Genomic_DNA"/>
</dbReference>
<keyword evidence="3" id="KW-1185">Reference proteome</keyword>
<proteinExistence type="predicted"/>
<feature type="transmembrane region" description="Helical" evidence="1">
    <location>
        <begin position="124"/>
        <end position="143"/>
    </location>
</feature>
<organism evidence="2 3">
    <name type="scientific">Eleutherodactylus coqui</name>
    <name type="common">Puerto Rican coqui</name>
    <dbReference type="NCBI Taxonomy" id="57060"/>
    <lineage>
        <taxon>Eukaryota</taxon>
        <taxon>Metazoa</taxon>
        <taxon>Chordata</taxon>
        <taxon>Craniata</taxon>
        <taxon>Vertebrata</taxon>
        <taxon>Euteleostomi</taxon>
        <taxon>Amphibia</taxon>
        <taxon>Batrachia</taxon>
        <taxon>Anura</taxon>
        <taxon>Neobatrachia</taxon>
        <taxon>Hyloidea</taxon>
        <taxon>Eleutherodactylidae</taxon>
        <taxon>Eleutherodactylinae</taxon>
        <taxon>Eleutherodactylus</taxon>
        <taxon>Eleutherodactylus</taxon>
    </lineage>
</organism>
<comment type="caution">
    <text evidence="2">The sequence shown here is derived from an EMBL/GenBank/DDBJ whole genome shotgun (WGS) entry which is preliminary data.</text>
</comment>
<keyword evidence="1" id="KW-0812">Transmembrane</keyword>
<evidence type="ECO:0000313" key="3">
    <source>
        <dbReference type="Proteomes" id="UP000770717"/>
    </source>
</evidence>
<evidence type="ECO:0000313" key="2">
    <source>
        <dbReference type="EMBL" id="KAG9472961.1"/>
    </source>
</evidence>